<sequence length="265" mass="29411">MAKIHMSSFLTDGDAREAANQAMAIQNDLFQARDSDNSGYHSVYHLKLLALKRGNVDDVEEDCSEKLLGKPTRFYYEDLKAITGNFSEVLGEGGFGKVFEGILLDGIKMAVTQLDGSSPVRKSFLTWVEANGSIHHVNLLDDNFNAKIPGSGLSKLVDKDQSKIVTIMRGTPGYLAPEWLSSDMRFNRAEMMTIMRVAAWCLLSDYAKSPSMSMVVNFLEDDVEFEGNLDNSSSNPALETKSEEKRTAITLLLLTLPITDYINIH</sequence>
<dbReference type="Gene3D" id="1.10.510.10">
    <property type="entry name" value="Transferase(Phosphotransferase) domain 1"/>
    <property type="match status" value="1"/>
</dbReference>
<evidence type="ECO:0008006" key="3">
    <source>
        <dbReference type="Google" id="ProtNLM"/>
    </source>
</evidence>
<keyword evidence="1" id="KW-0732">Signal</keyword>
<dbReference type="AlphaFoldDB" id="A0A6N2KBF7"/>
<gene>
    <name evidence="2" type="ORF">SVIM_LOCUS63175</name>
</gene>
<evidence type="ECO:0000256" key="1">
    <source>
        <dbReference type="ARBA" id="ARBA00022729"/>
    </source>
</evidence>
<dbReference type="PANTHER" id="PTHR47976">
    <property type="entry name" value="G-TYPE LECTIN S-RECEPTOR-LIKE SERINE/THREONINE-PROTEIN KINASE SD2-5"/>
    <property type="match status" value="1"/>
</dbReference>
<organism evidence="2">
    <name type="scientific">Salix viminalis</name>
    <name type="common">Common osier</name>
    <name type="synonym">Basket willow</name>
    <dbReference type="NCBI Taxonomy" id="40686"/>
    <lineage>
        <taxon>Eukaryota</taxon>
        <taxon>Viridiplantae</taxon>
        <taxon>Streptophyta</taxon>
        <taxon>Embryophyta</taxon>
        <taxon>Tracheophyta</taxon>
        <taxon>Spermatophyta</taxon>
        <taxon>Magnoliopsida</taxon>
        <taxon>eudicotyledons</taxon>
        <taxon>Gunneridae</taxon>
        <taxon>Pentapetalae</taxon>
        <taxon>rosids</taxon>
        <taxon>fabids</taxon>
        <taxon>Malpighiales</taxon>
        <taxon>Salicaceae</taxon>
        <taxon>Saliceae</taxon>
        <taxon>Salix</taxon>
    </lineage>
</organism>
<evidence type="ECO:0000313" key="2">
    <source>
        <dbReference type="EMBL" id="VFU25765.1"/>
    </source>
</evidence>
<dbReference type="PANTHER" id="PTHR47976:SF30">
    <property type="entry name" value="RECEPTOR-LIKE SERINE_THREONINE-PROTEIN KINASE"/>
    <property type="match status" value="1"/>
</dbReference>
<dbReference type="EMBL" id="CAADRP010000247">
    <property type="protein sequence ID" value="VFU25765.1"/>
    <property type="molecule type" value="Genomic_DNA"/>
</dbReference>
<name>A0A6N2KBF7_SALVM</name>
<dbReference type="InterPro" id="IPR011009">
    <property type="entry name" value="Kinase-like_dom_sf"/>
</dbReference>
<proteinExistence type="predicted"/>
<dbReference type="SUPFAM" id="SSF56112">
    <property type="entry name" value="Protein kinase-like (PK-like)"/>
    <property type="match status" value="1"/>
</dbReference>
<dbReference type="InterPro" id="IPR051343">
    <property type="entry name" value="G-type_lectin_kinases/EP1-like"/>
</dbReference>
<accession>A0A6N2KBF7</accession>
<reference evidence="2" key="1">
    <citation type="submission" date="2019-03" db="EMBL/GenBank/DDBJ databases">
        <authorList>
            <person name="Mank J."/>
            <person name="Almeida P."/>
        </authorList>
    </citation>
    <scope>NUCLEOTIDE SEQUENCE</scope>
    <source>
        <strain evidence="2">78183</strain>
    </source>
</reference>
<dbReference type="Gene3D" id="3.30.200.20">
    <property type="entry name" value="Phosphorylase Kinase, domain 1"/>
    <property type="match status" value="1"/>
</dbReference>
<protein>
    <recommendedName>
        <fullName evidence="3">Protein kinase domain-containing protein</fullName>
    </recommendedName>
</protein>